<feature type="compositionally biased region" description="Low complexity" evidence="3">
    <location>
        <begin position="47"/>
        <end position="64"/>
    </location>
</feature>
<comment type="caution">
    <text evidence="5">The sequence shown here is derived from an EMBL/GenBank/DDBJ whole genome shotgun (WGS) entry which is preliminary data.</text>
</comment>
<dbReference type="InterPro" id="IPR012677">
    <property type="entry name" value="Nucleotide-bd_a/b_plait_sf"/>
</dbReference>
<dbReference type="InterPro" id="IPR035979">
    <property type="entry name" value="RBD_domain_sf"/>
</dbReference>
<feature type="compositionally biased region" description="Basic and acidic residues" evidence="3">
    <location>
        <begin position="19"/>
        <end position="32"/>
    </location>
</feature>
<feature type="region of interest" description="Disordered" evidence="3">
    <location>
        <begin position="1"/>
        <end position="75"/>
    </location>
</feature>
<dbReference type="InterPro" id="IPR000504">
    <property type="entry name" value="RRM_dom"/>
</dbReference>
<sequence>MSEKESTIIDDGEEEEDLEKLQAEIARMEAEAARIAQETEDLEKQSSSKAAGAASSSSAVSAASKTMTAEEKNKRDGHSIYVGQVDYSTTPEELLSHFESCGIVERVTIVCDKFTGKPKERIKSLVFETTHCLMYEKNRQTMKDDAAVENAMKLDGSTFKDRQLKVTPKRVNDPNFYTLQQQSGFAGLYQGRGRGGGRGGGFRGRGGGGFGRGGRGRGGRDQHRGGYRGRGRGFQPY</sequence>
<dbReference type="Proteomes" id="UP001530377">
    <property type="component" value="Unassembled WGS sequence"/>
</dbReference>
<keyword evidence="1 2" id="KW-0694">RNA-binding</keyword>
<gene>
    <name evidence="5" type="ORF">ACHAXA_005091</name>
</gene>
<dbReference type="Gene3D" id="3.30.70.330">
    <property type="match status" value="1"/>
</dbReference>
<dbReference type="SUPFAM" id="SSF54928">
    <property type="entry name" value="RNA-binding domain, RBD"/>
    <property type="match status" value="1"/>
</dbReference>
<evidence type="ECO:0000313" key="6">
    <source>
        <dbReference type="Proteomes" id="UP001530377"/>
    </source>
</evidence>
<evidence type="ECO:0000256" key="1">
    <source>
        <dbReference type="ARBA" id="ARBA00022884"/>
    </source>
</evidence>
<dbReference type="PANTHER" id="PTHR23236">
    <property type="entry name" value="EUKARYOTIC TRANSLATION INITIATION FACTOR 4B/4H"/>
    <property type="match status" value="1"/>
</dbReference>
<accession>A0ABD3SRV1</accession>
<feature type="domain" description="RRM" evidence="4">
    <location>
        <begin position="78"/>
        <end position="171"/>
    </location>
</feature>
<evidence type="ECO:0000313" key="5">
    <source>
        <dbReference type="EMBL" id="KAL3827345.1"/>
    </source>
</evidence>
<protein>
    <recommendedName>
        <fullName evidence="4">RRM domain-containing protein</fullName>
    </recommendedName>
</protein>
<feature type="region of interest" description="Disordered" evidence="3">
    <location>
        <begin position="192"/>
        <end position="237"/>
    </location>
</feature>
<dbReference type="PANTHER" id="PTHR23236:SF92">
    <property type="entry name" value="POLYADENYLATE-BINDING PROTEIN 1"/>
    <property type="match status" value="1"/>
</dbReference>
<dbReference type="Pfam" id="PF00076">
    <property type="entry name" value="RRM_1"/>
    <property type="match status" value="1"/>
</dbReference>
<feature type="compositionally biased region" description="Acidic residues" evidence="3">
    <location>
        <begin position="8"/>
        <end position="18"/>
    </location>
</feature>
<proteinExistence type="predicted"/>
<dbReference type="PROSITE" id="PS50102">
    <property type="entry name" value="RRM"/>
    <property type="match status" value="1"/>
</dbReference>
<dbReference type="AlphaFoldDB" id="A0ABD3SRV1"/>
<dbReference type="SMART" id="SM00360">
    <property type="entry name" value="RRM"/>
    <property type="match status" value="1"/>
</dbReference>
<evidence type="ECO:0000256" key="3">
    <source>
        <dbReference type="SAM" id="MobiDB-lite"/>
    </source>
</evidence>
<name>A0ABD3SRV1_9STRA</name>
<keyword evidence="6" id="KW-1185">Reference proteome</keyword>
<dbReference type="GO" id="GO:0003723">
    <property type="term" value="F:RNA binding"/>
    <property type="evidence" value="ECO:0007669"/>
    <property type="project" value="UniProtKB-UniRule"/>
</dbReference>
<reference evidence="5 6" key="1">
    <citation type="submission" date="2024-10" db="EMBL/GenBank/DDBJ databases">
        <title>Updated reference genomes for cyclostephanoid diatoms.</title>
        <authorList>
            <person name="Roberts W.R."/>
            <person name="Alverson A.J."/>
        </authorList>
    </citation>
    <scope>NUCLEOTIDE SEQUENCE [LARGE SCALE GENOMIC DNA]</scope>
    <source>
        <strain evidence="5 6">AJA228-03</strain>
    </source>
</reference>
<dbReference type="EMBL" id="JALLPB020000005">
    <property type="protein sequence ID" value="KAL3827345.1"/>
    <property type="molecule type" value="Genomic_DNA"/>
</dbReference>
<evidence type="ECO:0000256" key="2">
    <source>
        <dbReference type="PROSITE-ProRule" id="PRU00176"/>
    </source>
</evidence>
<organism evidence="5 6">
    <name type="scientific">Cyclostephanos tholiformis</name>
    <dbReference type="NCBI Taxonomy" id="382380"/>
    <lineage>
        <taxon>Eukaryota</taxon>
        <taxon>Sar</taxon>
        <taxon>Stramenopiles</taxon>
        <taxon>Ochrophyta</taxon>
        <taxon>Bacillariophyta</taxon>
        <taxon>Coscinodiscophyceae</taxon>
        <taxon>Thalassiosirophycidae</taxon>
        <taxon>Stephanodiscales</taxon>
        <taxon>Stephanodiscaceae</taxon>
        <taxon>Cyclostephanos</taxon>
    </lineage>
</organism>
<feature type="compositionally biased region" description="Gly residues" evidence="3">
    <location>
        <begin position="192"/>
        <end position="213"/>
    </location>
</feature>
<evidence type="ECO:0000259" key="4">
    <source>
        <dbReference type="PROSITE" id="PS50102"/>
    </source>
</evidence>